<dbReference type="AlphaFoldDB" id="A0ABD1EZB3"/>
<comment type="caution">
    <text evidence="5">The sequence shown here is derived from an EMBL/GenBank/DDBJ whole genome shotgun (WGS) entry which is preliminary data.</text>
</comment>
<protein>
    <recommendedName>
        <fullName evidence="7">Protein NRDE2 homolog</fullName>
    </recommendedName>
</protein>
<organism evidence="5 6">
    <name type="scientific">Hypothenemus hampei</name>
    <name type="common">Coffee berry borer</name>
    <dbReference type="NCBI Taxonomy" id="57062"/>
    <lineage>
        <taxon>Eukaryota</taxon>
        <taxon>Metazoa</taxon>
        <taxon>Ecdysozoa</taxon>
        <taxon>Arthropoda</taxon>
        <taxon>Hexapoda</taxon>
        <taxon>Insecta</taxon>
        <taxon>Pterygota</taxon>
        <taxon>Neoptera</taxon>
        <taxon>Endopterygota</taxon>
        <taxon>Coleoptera</taxon>
        <taxon>Polyphaga</taxon>
        <taxon>Cucujiformia</taxon>
        <taxon>Curculionidae</taxon>
        <taxon>Scolytinae</taxon>
        <taxon>Hypothenemus</taxon>
    </lineage>
</organism>
<evidence type="ECO:0000256" key="2">
    <source>
        <dbReference type="ARBA" id="ARBA00009265"/>
    </source>
</evidence>
<evidence type="ECO:0000256" key="1">
    <source>
        <dbReference type="ARBA" id="ARBA00004123"/>
    </source>
</evidence>
<dbReference type="Proteomes" id="UP001566132">
    <property type="component" value="Unassembled WGS sequence"/>
</dbReference>
<comment type="subcellular location">
    <subcellularLocation>
        <location evidence="1">Nucleus</location>
    </subcellularLocation>
</comment>
<evidence type="ECO:0008006" key="7">
    <source>
        <dbReference type="Google" id="ProtNLM"/>
    </source>
</evidence>
<dbReference type="EMBL" id="JBDJPC010000004">
    <property type="protein sequence ID" value="KAL1506233.1"/>
    <property type="molecule type" value="Genomic_DNA"/>
</dbReference>
<dbReference type="InterPro" id="IPR013633">
    <property type="entry name" value="NRDE-2"/>
</dbReference>
<evidence type="ECO:0000313" key="6">
    <source>
        <dbReference type="Proteomes" id="UP001566132"/>
    </source>
</evidence>
<dbReference type="Pfam" id="PF08424">
    <property type="entry name" value="NRDE-2"/>
    <property type="match status" value="1"/>
</dbReference>
<dbReference type="Gene3D" id="1.25.40.10">
    <property type="entry name" value="Tetratricopeptide repeat domain"/>
    <property type="match status" value="1"/>
</dbReference>
<evidence type="ECO:0000256" key="3">
    <source>
        <dbReference type="ARBA" id="ARBA00023242"/>
    </source>
</evidence>
<gene>
    <name evidence="5" type="ORF">ABEB36_005630</name>
</gene>
<evidence type="ECO:0000313" key="5">
    <source>
        <dbReference type="EMBL" id="KAL1506233.1"/>
    </source>
</evidence>
<reference evidence="5 6" key="1">
    <citation type="submission" date="2024-05" db="EMBL/GenBank/DDBJ databases">
        <title>Genetic variation in Jamaican populations of the coffee berry borer (Hypothenemus hampei).</title>
        <authorList>
            <person name="Errbii M."/>
            <person name="Myrie A."/>
        </authorList>
    </citation>
    <scope>NUCLEOTIDE SEQUENCE [LARGE SCALE GENOMIC DNA]</scope>
    <source>
        <strain evidence="5">JA-Hopewell-2020-01-JO</strain>
        <tissue evidence="5">Whole body</tissue>
    </source>
</reference>
<feature type="compositionally biased region" description="Basic residues" evidence="4">
    <location>
        <begin position="65"/>
        <end position="82"/>
    </location>
</feature>
<dbReference type="GO" id="GO:0005634">
    <property type="term" value="C:nucleus"/>
    <property type="evidence" value="ECO:0007669"/>
    <property type="project" value="UniProtKB-SubCell"/>
</dbReference>
<dbReference type="PANTHER" id="PTHR13471:SF0">
    <property type="entry name" value="NUCLEAR EXOSOME REGULATOR NRDE2"/>
    <property type="match status" value="1"/>
</dbReference>
<evidence type="ECO:0000256" key="4">
    <source>
        <dbReference type="SAM" id="MobiDB-lite"/>
    </source>
</evidence>
<dbReference type="PANTHER" id="PTHR13471">
    <property type="entry name" value="TETRATRICOPEPTIDE-LIKE HELICAL"/>
    <property type="match status" value="1"/>
</dbReference>
<accession>A0ABD1EZB3</accession>
<sequence>MSLFAAYADQAKSLGETQGAVENSEWLKNSSFKSELVDIIGATPEETGFLDSQLDEQVKLKLKKKRKDKKHKKEKKRKKIKIKQTEIQTTSTTSTTIRTAEEEFFFDKTATREYLSVKTISRPAVPKYKVFYYLSAPSKHKTKFKRYYKLAKLKVNKESDDEKTVELTWKNYQTAPVGEREENYAGFTQEEELTKTTAYYNKNLEENPNNIHLWLQYIKFQDTVAQFEKTYKKGSIAKAQRVQAERKISILDKAINLNPSNELLLRERVRIAVSVYPADELKSQFKKLVDKEKDNIILWQGYIEATQCSMSHCTSPAVLQLYTQCLATLHKLRRSTISDRHIYEESILRMLYQCGLFLKQAGLFEQLWVLLKMYLQLNLSPSNRGIFNIERYVEEEELLELEEVVLNSQLPHHELWLRLEKLRESCHWLPYTGEADCEDPQRVVFNADVIELIHPITMSENIFKLVAAILALLKVPLLPCRHSTMQDLGLDYVPWSLDSIEALLPIFFPIYPVDTFNKSFLLDTTRLVVGPQYLKALLGQEEYLNFVLTIMELCAECLKDRDRLSARVWWFRFQRLLIILDAQGRFKLPEYFKKKIKTSVKELLKRDENRDVVIFYIEYAFIEKALGNSEHCIQILKTALNMNKNSPIVTINWGIDQINRCHLYRVLMETIIEQNSGTVKLQVQELLVQLVLQRHFENLTNGLIVEAESKFKTITDALLEGNLCYRDPVEHFLPDFFVDWLICRGWFLFYTKGPLQCGTFLEDIIAKLELKLIDQTFQIELLYEFYCAILFKYCLENPGSGVFKILDNVLFRAIEKYPNNLFLLAILAKEHCLVKNFGLTSWKVQDLLLKSRRSISAIVAVVINDLIRLEMEKETNESVIGNSYDFNSVYKNRTLALFKKITAYDTDTRRCGLVWRLYLQFVHTYFDLSVCRNVYFAAVEECPWFKPLYMDAAIYIPAELGPIQDLLIEKELRLHLTPEELDVLRS</sequence>
<comment type="similarity">
    <text evidence="2">Belongs to the NRDE2 family.</text>
</comment>
<dbReference type="InterPro" id="IPR011990">
    <property type="entry name" value="TPR-like_helical_dom_sf"/>
</dbReference>
<proteinExistence type="inferred from homology"/>
<keyword evidence="6" id="KW-1185">Reference proteome</keyword>
<keyword evidence="3" id="KW-0539">Nucleus</keyword>
<feature type="region of interest" description="Disordered" evidence="4">
    <location>
        <begin position="65"/>
        <end position="85"/>
    </location>
</feature>
<name>A0ABD1EZB3_HYPHA</name>